<dbReference type="AlphaFoldDB" id="A0A9X2LYC8"/>
<dbReference type="InterPro" id="IPR048936">
    <property type="entry name" value="MvdD-like_ATPgrasp"/>
</dbReference>
<dbReference type="GO" id="GO:0018169">
    <property type="term" value="F:ribosomal S6-glutamic acid ligase activity"/>
    <property type="evidence" value="ECO:0007669"/>
    <property type="project" value="TreeGrafter"/>
</dbReference>
<gene>
    <name evidence="2" type="primary">tgmB</name>
    <name evidence="2" type="ORF">NQU54_25090</name>
</gene>
<protein>
    <submittedName>
        <fullName evidence="2">ATP-grasp ribosomal peptide maturase</fullName>
    </submittedName>
</protein>
<comment type="caution">
    <text evidence="2">The sequence shown here is derived from an EMBL/GenBank/DDBJ whole genome shotgun (WGS) entry which is preliminary data.</text>
</comment>
<dbReference type="Proteomes" id="UP001142400">
    <property type="component" value="Unassembled WGS sequence"/>
</dbReference>
<proteinExistence type="predicted"/>
<dbReference type="InterPro" id="IPR026449">
    <property type="entry name" value="GRASP_SAV_5884"/>
</dbReference>
<dbReference type="Pfam" id="PF21068">
    <property type="entry name" value="ATPgraspMvdD"/>
    <property type="match status" value="1"/>
</dbReference>
<dbReference type="EMBL" id="JANIIC010000031">
    <property type="protein sequence ID" value="MCQ8832246.1"/>
    <property type="molecule type" value="Genomic_DNA"/>
</dbReference>
<dbReference type="PANTHER" id="PTHR21621:SF0">
    <property type="entry name" value="BETA-CITRYLGLUTAMATE SYNTHASE B-RELATED"/>
    <property type="match status" value="1"/>
</dbReference>
<evidence type="ECO:0000313" key="3">
    <source>
        <dbReference type="Proteomes" id="UP001142400"/>
    </source>
</evidence>
<dbReference type="GO" id="GO:0009432">
    <property type="term" value="P:SOS response"/>
    <property type="evidence" value="ECO:0007669"/>
    <property type="project" value="TreeGrafter"/>
</dbReference>
<evidence type="ECO:0000259" key="1">
    <source>
        <dbReference type="Pfam" id="PF21068"/>
    </source>
</evidence>
<dbReference type="Gene3D" id="3.30.470.20">
    <property type="entry name" value="ATP-grasp fold, B domain"/>
    <property type="match status" value="1"/>
</dbReference>
<reference evidence="2" key="1">
    <citation type="submission" date="2022-06" db="EMBL/GenBank/DDBJ databases">
        <title>WGS of actinobacteria.</title>
        <authorList>
            <person name="Thawai C."/>
        </authorList>
    </citation>
    <scope>NUCLEOTIDE SEQUENCE</scope>
    <source>
        <strain evidence="2">DSM 42010</strain>
    </source>
</reference>
<dbReference type="NCBIfam" id="TIGR04187">
    <property type="entry name" value="GRASP_SAV_5884"/>
    <property type="match status" value="1"/>
</dbReference>
<accession>A0A9X2LYC8</accession>
<dbReference type="SUPFAM" id="SSF56059">
    <property type="entry name" value="Glutathione synthetase ATP-binding domain-like"/>
    <property type="match status" value="1"/>
</dbReference>
<name>A0A9X2LYC8_STRMQ</name>
<evidence type="ECO:0000313" key="2">
    <source>
        <dbReference type="EMBL" id="MCQ8832246.1"/>
    </source>
</evidence>
<dbReference type="GO" id="GO:0005737">
    <property type="term" value="C:cytoplasm"/>
    <property type="evidence" value="ECO:0007669"/>
    <property type="project" value="TreeGrafter"/>
</dbReference>
<dbReference type="RefSeq" id="WP_257633094.1">
    <property type="nucleotide sequence ID" value="NZ_JANIIC010000031.1"/>
</dbReference>
<keyword evidence="3" id="KW-1185">Reference proteome</keyword>
<dbReference type="PANTHER" id="PTHR21621">
    <property type="entry name" value="RIBOSOMAL PROTEIN S6 MODIFICATION PROTEIN"/>
    <property type="match status" value="1"/>
</dbReference>
<organism evidence="2 3">
    <name type="scientific">Streptomyces malaysiensis subsp. samsunensis</name>
    <dbReference type="NCBI Taxonomy" id="459658"/>
    <lineage>
        <taxon>Bacteria</taxon>
        <taxon>Bacillati</taxon>
        <taxon>Actinomycetota</taxon>
        <taxon>Actinomycetes</taxon>
        <taxon>Kitasatosporales</taxon>
        <taxon>Streptomycetaceae</taxon>
        <taxon>Streptomyces</taxon>
        <taxon>Streptomyces violaceusniger group</taxon>
    </lineage>
</organism>
<feature type="domain" description="MvdD-like pre-ATP grasp" evidence="1">
    <location>
        <begin position="2"/>
        <end position="111"/>
    </location>
</feature>
<sequence length="323" mass="35316">MTVLILTCAEDVTTDMVVSVLHDRGVPVVRLDPADLPGQVSLSAEYAQGDFHGHLSTGDRVVSMTGLRSIWVRRPGRPAAHTTHLSEWLTAESEHALYGTLHSTGTRWMNHPVAAEQARRKPWQLRVAHHSGFAVPPTLITTFPQIARDFAARYRDLVVKSVSGAHPDDPPMALPTTRVDPDADFAGVAAGPTLLQQRIPKRADIRLTCVGDELSAARKLSDPKEVDGRFTDNGALWSPARIPDRIVGAVHAYMSLTQLAYGAFDFAEDDDGTWWFLECNQGGQFGFIELETGQPLAETVAAWLANRPAPRQGQPGSPPRRRG</sequence>